<keyword evidence="3" id="KW-1185">Reference proteome</keyword>
<accession>A0A9X2FAK3</accession>
<evidence type="ECO:0000313" key="3">
    <source>
        <dbReference type="Proteomes" id="UP001155241"/>
    </source>
</evidence>
<dbReference type="RefSeq" id="WP_252852697.1">
    <property type="nucleotide sequence ID" value="NZ_JAMXLR010000036.1"/>
</dbReference>
<dbReference type="Gene3D" id="1.40.20.10">
    <property type="entry name" value="CHAD domain"/>
    <property type="match status" value="1"/>
</dbReference>
<gene>
    <name evidence="2" type="ORF">NG895_11780</name>
</gene>
<dbReference type="EMBL" id="JAMXLR010000036">
    <property type="protein sequence ID" value="MCO6044587.1"/>
    <property type="molecule type" value="Genomic_DNA"/>
</dbReference>
<comment type="caution">
    <text evidence="2">The sequence shown here is derived from an EMBL/GenBank/DDBJ whole genome shotgun (WGS) entry which is preliminary data.</text>
</comment>
<dbReference type="PANTHER" id="PTHR39339">
    <property type="entry name" value="SLR1444 PROTEIN"/>
    <property type="match status" value="1"/>
</dbReference>
<dbReference type="Pfam" id="PF05235">
    <property type="entry name" value="CHAD"/>
    <property type="match status" value="1"/>
</dbReference>
<proteinExistence type="predicted"/>
<organism evidence="2 3">
    <name type="scientific">Aeoliella straminimaris</name>
    <dbReference type="NCBI Taxonomy" id="2954799"/>
    <lineage>
        <taxon>Bacteria</taxon>
        <taxon>Pseudomonadati</taxon>
        <taxon>Planctomycetota</taxon>
        <taxon>Planctomycetia</taxon>
        <taxon>Pirellulales</taxon>
        <taxon>Lacipirellulaceae</taxon>
        <taxon>Aeoliella</taxon>
    </lineage>
</organism>
<evidence type="ECO:0000259" key="1">
    <source>
        <dbReference type="PROSITE" id="PS51708"/>
    </source>
</evidence>
<feature type="domain" description="CHAD" evidence="1">
    <location>
        <begin position="14"/>
        <end position="291"/>
    </location>
</feature>
<sequence>MGAIDKWVSEASADTPTGKVAQRALELRFRDVIHFLPLAAHLADEDMEYVHQARVATRRAAAALAMFRAFVPPAKCKQMKAMLKQFRKSMDEARDLDVYLERFGAAEEPAAGSLYDRLEHRRREVQMPIIQCASPLLYNEKFRRRAARLVSKVKKHARKRLRREPFGQWATERLQQAWARFQSAVPGDQPTADELHAFRIEIKRFRYALELLRNGLPGAARKQIYPQVKQLQAQLGEIQDHAVAADKLAAWRAEAESDAECELLQRYERDEREQYRGKSEAFLHWWRRDRLDELAAQVESLWSVTQR</sequence>
<reference evidence="2" key="1">
    <citation type="submission" date="2022-06" db="EMBL/GenBank/DDBJ databases">
        <title>Aeoliella straminimaris, a novel planctomycete from sediments.</title>
        <authorList>
            <person name="Vitorino I.R."/>
            <person name="Lage O.M."/>
        </authorList>
    </citation>
    <scope>NUCLEOTIDE SEQUENCE</scope>
    <source>
        <strain evidence="2">ICT_H6.2</strain>
    </source>
</reference>
<dbReference type="PANTHER" id="PTHR39339:SF1">
    <property type="entry name" value="CHAD DOMAIN-CONTAINING PROTEIN"/>
    <property type="match status" value="1"/>
</dbReference>
<protein>
    <submittedName>
        <fullName evidence="2">CHAD domain-containing protein</fullName>
    </submittedName>
</protein>
<dbReference type="PROSITE" id="PS51708">
    <property type="entry name" value="CHAD"/>
    <property type="match status" value="1"/>
</dbReference>
<dbReference type="InterPro" id="IPR007899">
    <property type="entry name" value="CHAD_dom"/>
</dbReference>
<dbReference type="AlphaFoldDB" id="A0A9X2FAK3"/>
<dbReference type="InterPro" id="IPR038186">
    <property type="entry name" value="CHAD_dom_sf"/>
</dbReference>
<evidence type="ECO:0000313" key="2">
    <source>
        <dbReference type="EMBL" id="MCO6044587.1"/>
    </source>
</evidence>
<dbReference type="SMART" id="SM00880">
    <property type="entry name" value="CHAD"/>
    <property type="match status" value="1"/>
</dbReference>
<dbReference type="Proteomes" id="UP001155241">
    <property type="component" value="Unassembled WGS sequence"/>
</dbReference>
<name>A0A9X2FAK3_9BACT</name>